<dbReference type="EMBL" id="BFAG01000001">
    <property type="protein sequence ID" value="GBF04110.1"/>
    <property type="molecule type" value="Genomic_DNA"/>
</dbReference>
<gene>
    <name evidence="1" type="ORF">DAERI_010282</name>
</gene>
<dbReference type="RefSeq" id="WP_133161939.1">
    <property type="nucleotide sequence ID" value="NZ_BFAG01000001.1"/>
</dbReference>
<protein>
    <recommendedName>
        <fullName evidence="3">DUF1579 domain-containing protein</fullName>
    </recommendedName>
</protein>
<reference evidence="2" key="1">
    <citation type="submission" date="2018-01" db="EMBL/GenBank/DDBJ databases">
        <title>Draft Genome Sequence of the Radioresistant Bacterium Deinococcus aerius TR0125, Isolated from the Higher Atmosphere above Japan.</title>
        <authorList>
            <person name="Satoh K."/>
            <person name="Arai H."/>
            <person name="Sanzen T."/>
            <person name="Kawaguchi Y."/>
            <person name="Hayashi H."/>
            <person name="Yokobori S."/>
            <person name="Yamagishi A."/>
            <person name="Oono Y."/>
            <person name="Narumi I."/>
        </authorList>
    </citation>
    <scope>NUCLEOTIDE SEQUENCE [LARGE SCALE GENOMIC DNA]</scope>
    <source>
        <strain evidence="2">TR0125</strain>
    </source>
</reference>
<evidence type="ECO:0000313" key="2">
    <source>
        <dbReference type="Proteomes" id="UP000236569"/>
    </source>
</evidence>
<dbReference type="Proteomes" id="UP000236569">
    <property type="component" value="Unassembled WGS sequence"/>
</dbReference>
<organism evidence="1 2">
    <name type="scientific">Deinococcus aerius</name>
    <dbReference type="NCBI Taxonomy" id="200253"/>
    <lineage>
        <taxon>Bacteria</taxon>
        <taxon>Thermotogati</taxon>
        <taxon>Deinococcota</taxon>
        <taxon>Deinococci</taxon>
        <taxon>Deinococcales</taxon>
        <taxon>Deinococcaceae</taxon>
        <taxon>Deinococcus</taxon>
    </lineage>
</organism>
<dbReference type="OrthoDB" id="4210699at2"/>
<accession>A0A2I9D220</accession>
<dbReference type="AlphaFoldDB" id="A0A2I9D220"/>
<keyword evidence="2" id="KW-1185">Reference proteome</keyword>
<name>A0A2I9D220_9DEIO</name>
<evidence type="ECO:0008006" key="3">
    <source>
        <dbReference type="Google" id="ProtNLM"/>
    </source>
</evidence>
<evidence type="ECO:0000313" key="1">
    <source>
        <dbReference type="EMBL" id="GBF04110.1"/>
    </source>
</evidence>
<sequence>MDSPTVPHNPALAPLAVFGGEWTWEASLEGRPFGRGRAVFEWLEGGAFLLQRDEAEQPEFPASTVIVGADDTTGAYCWLHFDSRAVSRIYRMSLEDGVWRVWREAPGFSQRFAGTFSRGGTLIRGRWEKSGDGRAWDTDFDLTYTRRT</sequence>
<comment type="caution">
    <text evidence="1">The sequence shown here is derived from an EMBL/GenBank/DDBJ whole genome shotgun (WGS) entry which is preliminary data.</text>
</comment>
<proteinExistence type="predicted"/>